<comment type="caution">
    <text evidence="3">The sequence shown here is derived from an EMBL/GenBank/DDBJ whole genome shotgun (WGS) entry which is preliminary data.</text>
</comment>
<dbReference type="Gene3D" id="3.90.960.10">
    <property type="entry name" value="YbaK/aminoacyl-tRNA synthetase-associated domain"/>
    <property type="match status" value="1"/>
</dbReference>
<feature type="domain" description="YbaK/aminoacyl-tRNA synthetase-associated" evidence="2">
    <location>
        <begin position="23"/>
        <end position="148"/>
    </location>
</feature>
<dbReference type="Pfam" id="PF04073">
    <property type="entry name" value="tRNA_edit"/>
    <property type="match status" value="1"/>
</dbReference>
<dbReference type="RefSeq" id="WP_205134102.1">
    <property type="nucleotide sequence ID" value="NZ_JACSNT010000012.1"/>
</dbReference>
<gene>
    <name evidence="3" type="ORF">H9X83_09305</name>
</gene>
<dbReference type="InterPro" id="IPR007214">
    <property type="entry name" value="YbaK/aa-tRNA-synth-assoc-dom"/>
</dbReference>
<accession>A0ABS2GA48</accession>
<name>A0ABS2GA48_9FIRM</name>
<comment type="similarity">
    <text evidence="1">Belongs to the PRORSD1 family.</text>
</comment>
<evidence type="ECO:0000313" key="4">
    <source>
        <dbReference type="Proteomes" id="UP000729290"/>
    </source>
</evidence>
<reference evidence="3 4" key="1">
    <citation type="journal article" date="2021" name="Sci. Rep.">
        <title>The distribution of antibiotic resistance genes in chicken gut microbiota commensals.</title>
        <authorList>
            <person name="Juricova H."/>
            <person name="Matiasovicova J."/>
            <person name="Kubasova T."/>
            <person name="Cejkova D."/>
            <person name="Rychlik I."/>
        </authorList>
    </citation>
    <scope>NUCLEOTIDE SEQUENCE [LARGE SCALE GENOMIC DNA]</scope>
    <source>
        <strain evidence="3 4">An431b</strain>
    </source>
</reference>
<dbReference type="EMBL" id="JACSNV010000012">
    <property type="protein sequence ID" value="MBM6878351.1"/>
    <property type="molecule type" value="Genomic_DNA"/>
</dbReference>
<dbReference type="InterPro" id="IPR036754">
    <property type="entry name" value="YbaK/aa-tRNA-synt-asso_dom_sf"/>
</dbReference>
<proteinExistence type="inferred from homology"/>
<keyword evidence="4" id="KW-1185">Reference proteome</keyword>
<dbReference type="InterPro" id="IPR040285">
    <property type="entry name" value="ProX/PRXD1"/>
</dbReference>
<dbReference type="SUPFAM" id="SSF55826">
    <property type="entry name" value="YbaK/ProRS associated domain"/>
    <property type="match status" value="1"/>
</dbReference>
<dbReference type="CDD" id="cd04335">
    <property type="entry name" value="PrdX_deacylase"/>
    <property type="match status" value="1"/>
</dbReference>
<evidence type="ECO:0000259" key="2">
    <source>
        <dbReference type="Pfam" id="PF04073"/>
    </source>
</evidence>
<sequence length="162" mass="18484">MIGKKEIYELLNDAQIPYESMGHEAVYTMEEMDRLGITKKGTVCKNLFLRDVKGKKHYLVCVPEERKIELKTLHEKIGSTKLSFASAERLEKYLDVQQGCVSPLGVLNDDVRNVTVIFDSVLLGETQVGVHPNDNTATIWISFENLYRLIREHGNEVEIVVF</sequence>
<protein>
    <submittedName>
        <fullName evidence="3">Prolyl-tRNA synthetase associated domain-containing protein</fullName>
    </submittedName>
</protein>
<dbReference type="PANTHER" id="PTHR31423">
    <property type="entry name" value="YBAK DOMAIN-CONTAINING PROTEIN"/>
    <property type="match status" value="1"/>
</dbReference>
<evidence type="ECO:0000256" key="1">
    <source>
        <dbReference type="ARBA" id="ARBA00010201"/>
    </source>
</evidence>
<dbReference type="PANTHER" id="PTHR31423:SF3">
    <property type="entry name" value="PROLYL-TRNA SYNTHETASE ASSOCIATED DOMAIN-CONTAINING PROTEIN 1-RELATED"/>
    <property type="match status" value="1"/>
</dbReference>
<dbReference type="Proteomes" id="UP000729290">
    <property type="component" value="Unassembled WGS sequence"/>
</dbReference>
<organism evidence="3 4">
    <name type="scientific">Anaerotignum lactatifermentans</name>
    <dbReference type="NCBI Taxonomy" id="160404"/>
    <lineage>
        <taxon>Bacteria</taxon>
        <taxon>Bacillati</taxon>
        <taxon>Bacillota</taxon>
        <taxon>Clostridia</taxon>
        <taxon>Lachnospirales</taxon>
        <taxon>Anaerotignaceae</taxon>
        <taxon>Anaerotignum</taxon>
    </lineage>
</organism>
<evidence type="ECO:0000313" key="3">
    <source>
        <dbReference type="EMBL" id="MBM6878351.1"/>
    </source>
</evidence>